<dbReference type="SUPFAM" id="SSF56436">
    <property type="entry name" value="C-type lectin-like"/>
    <property type="match status" value="1"/>
</dbReference>
<evidence type="ECO:0000259" key="2">
    <source>
        <dbReference type="Pfam" id="PF03781"/>
    </source>
</evidence>
<accession>A0A0S4LAQ7</accession>
<evidence type="ECO:0000256" key="1">
    <source>
        <dbReference type="SAM" id="MobiDB-lite"/>
    </source>
</evidence>
<dbReference type="STRING" id="1742972.COMA1_10852"/>
<dbReference type="Pfam" id="PF13432">
    <property type="entry name" value="TPR_16"/>
    <property type="match status" value="1"/>
</dbReference>
<dbReference type="InterPro" id="IPR019734">
    <property type="entry name" value="TPR_rpt"/>
</dbReference>
<dbReference type="OrthoDB" id="9812426at2"/>
<feature type="domain" description="Sulfatase-modifying factor enzyme-like" evidence="2">
    <location>
        <begin position="242"/>
        <end position="462"/>
    </location>
</feature>
<dbReference type="PANTHER" id="PTHR23150">
    <property type="entry name" value="SULFATASE MODIFYING FACTOR 1, 2"/>
    <property type="match status" value="1"/>
</dbReference>
<dbReference type="Gene3D" id="3.90.1580.10">
    <property type="entry name" value="paralog of FGE (formylglycine-generating enzyme)"/>
    <property type="match status" value="1"/>
</dbReference>
<dbReference type="GO" id="GO:0120147">
    <property type="term" value="F:formylglycine-generating oxidase activity"/>
    <property type="evidence" value="ECO:0007669"/>
    <property type="project" value="TreeGrafter"/>
</dbReference>
<dbReference type="InterPro" id="IPR051043">
    <property type="entry name" value="Sulfatase_Mod_Factor_Kinase"/>
</dbReference>
<dbReference type="Proteomes" id="UP000199032">
    <property type="component" value="Unassembled WGS sequence"/>
</dbReference>
<dbReference type="InterPro" id="IPR016187">
    <property type="entry name" value="CTDL_fold"/>
</dbReference>
<dbReference type="InterPro" id="IPR011990">
    <property type="entry name" value="TPR-like_helical_dom_sf"/>
</dbReference>
<proteinExistence type="predicted"/>
<keyword evidence="4" id="KW-1185">Reference proteome</keyword>
<dbReference type="AlphaFoldDB" id="A0A0S4LAQ7"/>
<reference evidence="3 4" key="1">
    <citation type="submission" date="2015-10" db="EMBL/GenBank/DDBJ databases">
        <authorList>
            <person name="Gilbert D.G."/>
        </authorList>
    </citation>
    <scope>NUCLEOTIDE SEQUENCE [LARGE SCALE GENOMIC DNA]</scope>
    <source>
        <strain evidence="3">COMA1</strain>
    </source>
</reference>
<name>A0A0S4LAQ7_9BACT</name>
<dbReference type="Gene3D" id="1.25.40.10">
    <property type="entry name" value="Tetratricopeptide repeat domain"/>
    <property type="match status" value="1"/>
</dbReference>
<dbReference type="InterPro" id="IPR042095">
    <property type="entry name" value="SUMF_sf"/>
</dbReference>
<protein>
    <recommendedName>
        <fullName evidence="2">Sulfatase-modifying factor enzyme-like domain-containing protein</fullName>
    </recommendedName>
</protein>
<evidence type="ECO:0000313" key="4">
    <source>
        <dbReference type="Proteomes" id="UP000199032"/>
    </source>
</evidence>
<feature type="region of interest" description="Disordered" evidence="1">
    <location>
        <begin position="209"/>
        <end position="238"/>
    </location>
</feature>
<dbReference type="SUPFAM" id="SSF48452">
    <property type="entry name" value="TPR-like"/>
    <property type="match status" value="1"/>
</dbReference>
<dbReference type="EMBL" id="CZQA01000001">
    <property type="protein sequence ID" value="CUS32868.1"/>
    <property type="molecule type" value="Genomic_DNA"/>
</dbReference>
<evidence type="ECO:0000313" key="3">
    <source>
        <dbReference type="EMBL" id="CUS32868.1"/>
    </source>
</evidence>
<gene>
    <name evidence="3" type="ORF">COMA1_10852</name>
</gene>
<organism evidence="3 4">
    <name type="scientific">Candidatus Nitrospira nitrosa</name>
    <dbReference type="NCBI Taxonomy" id="1742972"/>
    <lineage>
        <taxon>Bacteria</taxon>
        <taxon>Pseudomonadati</taxon>
        <taxon>Nitrospirota</taxon>
        <taxon>Nitrospiria</taxon>
        <taxon>Nitrospirales</taxon>
        <taxon>Nitrospiraceae</taxon>
        <taxon>Nitrospira</taxon>
    </lineage>
</organism>
<dbReference type="InterPro" id="IPR005532">
    <property type="entry name" value="SUMF_dom"/>
</dbReference>
<dbReference type="SMART" id="SM00028">
    <property type="entry name" value="TPR"/>
    <property type="match status" value="2"/>
</dbReference>
<dbReference type="PANTHER" id="PTHR23150:SF19">
    <property type="entry name" value="FORMYLGLYCINE-GENERATING ENZYME"/>
    <property type="match status" value="1"/>
</dbReference>
<dbReference type="Pfam" id="PF03781">
    <property type="entry name" value="FGE-sulfatase"/>
    <property type="match status" value="1"/>
</dbReference>
<sequence length="464" mass="52174">MLWLRYVMVSTMKAAFTKAAETLTGKRDLPPWDKHKWRDARMRQTLEVLSVVICLSMTTNSMALAADAGEQNFAKGESLLKHKQYAEARTTLEAGLIKNSSNVQAQFNLAEACRGLGAWDCAEEHYEIALHLDAKSRISGTREPRLSKMKVWQSLEEVTAWRLLEEAKGLLAGGQTPSDKMKQAEEALDGANELGLNNEQQAVYQQLQAKLPGRRSTTSPDSLKPGVSAGEAFPTDPRDIPMALVPAGEFTMGSTLKTDEKPVHRVYLDAFYMDKYHVTVGQYAKYLEATGKEAPPEWEVMNQPRHQKRPVVNVSWSDAATYCKWAGKRLPTEAEWEKAARGTDGRLYPWGNEAPTRLHANFGKKEWANHMALVPVGMFELGKSPYGIYDMAGNAWEWVNDWYDHDYYKKSPTKNPQGPATGKSKVVRGGNWLYVQEFLGSSFRYNAEPSRRHLGYGFRCAKTP</sequence>